<organism evidence="2">
    <name type="scientific">Blautia hansenii</name>
    <name type="common">Ruminococcus hansenii</name>
    <dbReference type="NCBI Taxonomy" id="1322"/>
    <lineage>
        <taxon>Bacteria</taxon>
        <taxon>Bacillati</taxon>
        <taxon>Bacillota</taxon>
        <taxon>Clostridia</taxon>
        <taxon>Lachnospirales</taxon>
        <taxon>Lachnospiraceae</taxon>
        <taxon>Blautia</taxon>
    </lineage>
</organism>
<sequence>MSKLLRGNFACLRKSKLFWFGVLAMAVYGALMINTQYNEYKIYGFGTSLDKVFFGYTAVIGVITAVFSSIFLGNEYHDGTIRNKIIMGHSRINIYVSNLILNIVAALFCCFVFLLLVIVAGIPLIGGMETENSIVLKMLLGTVFLVVSYCSIFTMVSMIFDNKAAAAVIALLLIMGLLILATYLDAGLNAPKYVKEYTINNGVQEMQEVLNPKYLSGEKRKMYEIFYDFLPTGQSIQYMTMSVLHLWMLPLYSFIITVVTTTTGIFLFRKKNIK</sequence>
<feature type="transmembrane region" description="Helical" evidence="1">
    <location>
        <begin position="164"/>
        <end position="184"/>
    </location>
</feature>
<accession>A0A6N2UXF3</accession>
<dbReference type="EMBL" id="CACRSY010000014">
    <property type="protein sequence ID" value="VYT22809.1"/>
    <property type="molecule type" value="Genomic_DNA"/>
</dbReference>
<dbReference type="GO" id="GO:0005886">
    <property type="term" value="C:plasma membrane"/>
    <property type="evidence" value="ECO:0007669"/>
    <property type="project" value="UniProtKB-SubCell"/>
</dbReference>
<dbReference type="Pfam" id="PF12730">
    <property type="entry name" value="ABC2_membrane_4"/>
    <property type="match status" value="1"/>
</dbReference>
<feature type="transmembrane region" description="Helical" evidence="1">
    <location>
        <begin position="53"/>
        <end position="73"/>
    </location>
</feature>
<keyword evidence="1" id="KW-1133">Transmembrane helix</keyword>
<dbReference type="PANTHER" id="PTHR37305">
    <property type="entry name" value="INTEGRAL MEMBRANE PROTEIN-RELATED"/>
    <property type="match status" value="1"/>
</dbReference>
<protein>
    <submittedName>
        <fullName evidence="2">ABC-2 family transporter protein</fullName>
    </submittedName>
</protein>
<dbReference type="PANTHER" id="PTHR37305:SF1">
    <property type="entry name" value="MEMBRANE PROTEIN"/>
    <property type="match status" value="1"/>
</dbReference>
<feature type="transmembrane region" description="Helical" evidence="1">
    <location>
        <begin position="247"/>
        <end position="268"/>
    </location>
</feature>
<dbReference type="AlphaFoldDB" id="A0A6N2UXF3"/>
<dbReference type="GO" id="GO:0140359">
    <property type="term" value="F:ABC-type transporter activity"/>
    <property type="evidence" value="ECO:0007669"/>
    <property type="project" value="InterPro"/>
</dbReference>
<keyword evidence="1" id="KW-0472">Membrane</keyword>
<evidence type="ECO:0000313" key="2">
    <source>
        <dbReference type="EMBL" id="VYT22809.1"/>
    </source>
</evidence>
<feature type="transmembrane region" description="Helical" evidence="1">
    <location>
        <begin position="134"/>
        <end position="152"/>
    </location>
</feature>
<feature type="transmembrane region" description="Helical" evidence="1">
    <location>
        <begin position="94"/>
        <end position="122"/>
    </location>
</feature>
<reference evidence="2" key="1">
    <citation type="submission" date="2019-11" db="EMBL/GenBank/DDBJ databases">
        <authorList>
            <person name="Feng L."/>
        </authorList>
    </citation>
    <scope>NUCLEOTIDE SEQUENCE</scope>
    <source>
        <strain evidence="2">BhanseniiLFYP23</strain>
    </source>
</reference>
<proteinExistence type="predicted"/>
<feature type="transmembrane region" description="Helical" evidence="1">
    <location>
        <begin position="16"/>
        <end position="33"/>
    </location>
</feature>
<keyword evidence="1" id="KW-0812">Transmembrane</keyword>
<name>A0A6N2UXF3_BLAHA</name>
<gene>
    <name evidence="2" type="ORF">BHLFYP23_00728</name>
</gene>
<dbReference type="RefSeq" id="WP_009246233.1">
    <property type="nucleotide sequence ID" value="NZ_CACRSY010000014.1"/>
</dbReference>
<evidence type="ECO:0000256" key="1">
    <source>
        <dbReference type="SAM" id="Phobius"/>
    </source>
</evidence>